<evidence type="ECO:0000256" key="3">
    <source>
        <dbReference type="ARBA" id="ARBA00023125"/>
    </source>
</evidence>
<dbReference type="Pfam" id="PF03466">
    <property type="entry name" value="LysR_substrate"/>
    <property type="match status" value="1"/>
</dbReference>
<comment type="caution">
    <text evidence="6">The sequence shown here is derived from an EMBL/GenBank/DDBJ whole genome shotgun (WGS) entry which is preliminary data.</text>
</comment>
<dbReference type="AlphaFoldDB" id="A0A9X1K1E5"/>
<evidence type="ECO:0000256" key="1">
    <source>
        <dbReference type="ARBA" id="ARBA00009437"/>
    </source>
</evidence>
<dbReference type="CDD" id="cd05466">
    <property type="entry name" value="PBP2_LTTR_substrate"/>
    <property type="match status" value="1"/>
</dbReference>
<dbReference type="RefSeq" id="WP_219504319.1">
    <property type="nucleotide sequence ID" value="NZ_JAHXDN010000004.1"/>
</dbReference>
<name>A0A9X1K1E5_9RHOB</name>
<organism evidence="6 7">
    <name type="scientific">Roseobacter insulae</name>
    <dbReference type="NCBI Taxonomy" id="2859783"/>
    <lineage>
        <taxon>Bacteria</taxon>
        <taxon>Pseudomonadati</taxon>
        <taxon>Pseudomonadota</taxon>
        <taxon>Alphaproteobacteria</taxon>
        <taxon>Rhodobacterales</taxon>
        <taxon>Roseobacteraceae</taxon>
        <taxon>Roseobacter</taxon>
    </lineage>
</organism>
<protein>
    <submittedName>
        <fullName evidence="6">LysR family transcriptional regulator</fullName>
    </submittedName>
</protein>
<dbReference type="PROSITE" id="PS50931">
    <property type="entry name" value="HTH_LYSR"/>
    <property type="match status" value="1"/>
</dbReference>
<dbReference type="EMBL" id="JAHXDN010000004">
    <property type="protein sequence ID" value="MBW4709124.1"/>
    <property type="molecule type" value="Genomic_DNA"/>
</dbReference>
<dbReference type="PANTHER" id="PTHR30126:SF98">
    <property type="entry name" value="HTH-TYPE TRANSCRIPTIONAL ACTIVATOR BAUR"/>
    <property type="match status" value="1"/>
</dbReference>
<comment type="similarity">
    <text evidence="1">Belongs to the LysR transcriptional regulatory family.</text>
</comment>
<sequence length="317" mass="35234">MVSKIGNLGLAKRALISALGDVDIRLLRIFVTVTECGGFAASELELNIGRSTISKHIADLELRIGLKLCNRGPSGFSLTSEGEQVLLATRHLLSKIDDFQSEIDDIHANLAGTLRVGIFDQSSTNPRAHIHEAIRHFDDAAPDVSLEIVLDTPSALESRVTDGALELAIVPVYRQSSSLRYQVLYDEYMTLYCGEKHELYDTPVTGSLKDLDLTQYKYAGYSFNSPNMMAGRNLGFVRAARAKEEEALALLIQSGRYIGYLADHVAETFFDKGKVRKICPDETSYMTRFGAITRRKPEPDRKTQRFLECLTAAHQKS</sequence>
<dbReference type="Pfam" id="PF00126">
    <property type="entry name" value="HTH_1"/>
    <property type="match status" value="1"/>
</dbReference>
<dbReference type="InterPro" id="IPR000847">
    <property type="entry name" value="LysR_HTH_N"/>
</dbReference>
<proteinExistence type="inferred from homology"/>
<dbReference type="PANTHER" id="PTHR30126">
    <property type="entry name" value="HTH-TYPE TRANSCRIPTIONAL REGULATOR"/>
    <property type="match status" value="1"/>
</dbReference>
<dbReference type="InterPro" id="IPR005119">
    <property type="entry name" value="LysR_subst-bd"/>
</dbReference>
<feature type="domain" description="HTH lysR-type" evidence="5">
    <location>
        <begin position="22"/>
        <end position="79"/>
    </location>
</feature>
<evidence type="ECO:0000259" key="5">
    <source>
        <dbReference type="PROSITE" id="PS50931"/>
    </source>
</evidence>
<evidence type="ECO:0000313" key="7">
    <source>
        <dbReference type="Proteomes" id="UP001138661"/>
    </source>
</evidence>
<evidence type="ECO:0000313" key="6">
    <source>
        <dbReference type="EMBL" id="MBW4709124.1"/>
    </source>
</evidence>
<keyword evidence="3" id="KW-0238">DNA-binding</keyword>
<keyword evidence="7" id="KW-1185">Reference proteome</keyword>
<keyword evidence="2" id="KW-0805">Transcription regulation</keyword>
<dbReference type="Proteomes" id="UP001138661">
    <property type="component" value="Unassembled WGS sequence"/>
</dbReference>
<dbReference type="GO" id="GO:0000976">
    <property type="term" value="F:transcription cis-regulatory region binding"/>
    <property type="evidence" value="ECO:0007669"/>
    <property type="project" value="TreeGrafter"/>
</dbReference>
<dbReference type="GO" id="GO:0003700">
    <property type="term" value="F:DNA-binding transcription factor activity"/>
    <property type="evidence" value="ECO:0007669"/>
    <property type="project" value="InterPro"/>
</dbReference>
<evidence type="ECO:0000256" key="2">
    <source>
        <dbReference type="ARBA" id="ARBA00023015"/>
    </source>
</evidence>
<keyword evidence="4" id="KW-0804">Transcription</keyword>
<reference evidence="6" key="1">
    <citation type="submission" date="2021-07" db="EMBL/GenBank/DDBJ databases">
        <title>Roseobacter insulae sp. nov., isolated from a tidal flat.</title>
        <authorList>
            <person name="Park S."/>
            <person name="Yoon J.-H."/>
        </authorList>
    </citation>
    <scope>NUCLEOTIDE SEQUENCE</scope>
    <source>
        <strain evidence="6">YSTF-M11</strain>
    </source>
</reference>
<gene>
    <name evidence="6" type="ORF">KX928_15135</name>
</gene>
<accession>A0A9X1K1E5</accession>
<evidence type="ECO:0000256" key="4">
    <source>
        <dbReference type="ARBA" id="ARBA00023163"/>
    </source>
</evidence>